<name>A0ABV4GUK4_9BRAD</name>
<dbReference type="EMBL" id="JBGBZN010000002">
    <property type="protein sequence ID" value="MEY9474939.1"/>
    <property type="molecule type" value="Genomic_DNA"/>
</dbReference>
<keyword evidence="1" id="KW-0255">Endonuclease</keyword>
<keyword evidence="2" id="KW-1185">Reference proteome</keyword>
<dbReference type="GO" id="GO:0004519">
    <property type="term" value="F:endonuclease activity"/>
    <property type="evidence" value="ECO:0007669"/>
    <property type="project" value="UniProtKB-KW"/>
</dbReference>
<reference evidence="1 2" key="1">
    <citation type="submission" date="2024-07" db="EMBL/GenBank/DDBJ databases">
        <title>Genomic Encyclopedia of Type Strains, Phase V (KMG-V): Genome sequencing to study the core and pangenomes of soil and plant-associated prokaryotes.</title>
        <authorList>
            <person name="Whitman W."/>
        </authorList>
    </citation>
    <scope>NUCLEOTIDE SEQUENCE [LARGE SCALE GENOMIC DNA]</scope>
    <source>
        <strain evidence="1 2">USDA 222</strain>
    </source>
</reference>
<accession>A0ABV4GUK4</accession>
<keyword evidence="1" id="KW-0378">Hydrolase</keyword>
<keyword evidence="1" id="KW-0540">Nuclease</keyword>
<organism evidence="1 2">
    <name type="scientific">Bradyrhizobium yuanmingense</name>
    <dbReference type="NCBI Taxonomy" id="108015"/>
    <lineage>
        <taxon>Bacteria</taxon>
        <taxon>Pseudomonadati</taxon>
        <taxon>Pseudomonadota</taxon>
        <taxon>Alphaproteobacteria</taxon>
        <taxon>Hyphomicrobiales</taxon>
        <taxon>Nitrobacteraceae</taxon>
        <taxon>Bradyrhizobium</taxon>
    </lineage>
</organism>
<evidence type="ECO:0000313" key="1">
    <source>
        <dbReference type="EMBL" id="MEY9474939.1"/>
    </source>
</evidence>
<dbReference type="RefSeq" id="WP_156447141.1">
    <property type="nucleotide sequence ID" value="NZ_JBGBYD010000002.1"/>
</dbReference>
<gene>
    <name evidence="1" type="ORF">ABH992_007338</name>
</gene>
<evidence type="ECO:0000313" key="2">
    <source>
        <dbReference type="Proteomes" id="UP001565474"/>
    </source>
</evidence>
<comment type="caution">
    <text evidence="1">The sequence shown here is derived from an EMBL/GenBank/DDBJ whole genome shotgun (WGS) entry which is preliminary data.</text>
</comment>
<sequence length="71" mass="7967">MTDEVPSQSRFFIRMGGKGWMVYDRERRGPALIGTDMAANLTKERAEQLLLLLMPSRAEKPRATNEGGSRA</sequence>
<protein>
    <submittedName>
        <fullName evidence="1">Type IV restriction endonuclease</fullName>
    </submittedName>
</protein>
<proteinExistence type="predicted"/>
<dbReference type="Proteomes" id="UP001565474">
    <property type="component" value="Unassembled WGS sequence"/>
</dbReference>